<protein>
    <submittedName>
        <fullName evidence="1">Transposase-like protein</fullName>
    </submittedName>
</protein>
<organism evidence="1 2">
    <name type="scientific">Rhizobium skierniewicense</name>
    <dbReference type="NCBI Taxonomy" id="984260"/>
    <lineage>
        <taxon>Bacteria</taxon>
        <taxon>Pseudomonadati</taxon>
        <taxon>Pseudomonadota</taxon>
        <taxon>Alphaproteobacteria</taxon>
        <taxon>Hyphomicrobiales</taxon>
        <taxon>Rhizobiaceae</taxon>
        <taxon>Rhizobium/Agrobacterium group</taxon>
        <taxon>Rhizobium</taxon>
    </lineage>
</organism>
<name>A0A7W6CJ75_9HYPH</name>
<dbReference type="Proteomes" id="UP000565286">
    <property type="component" value="Unassembled WGS sequence"/>
</dbReference>
<evidence type="ECO:0000313" key="2">
    <source>
        <dbReference type="Proteomes" id="UP000565286"/>
    </source>
</evidence>
<accession>A0A7W6CJ75</accession>
<dbReference type="AlphaFoldDB" id="A0A7W6CJ75"/>
<gene>
    <name evidence="1" type="ORF">GGQ73_004080</name>
</gene>
<sequence length="40" mass="4693">MADLKCDHYPKDMIIYVVFFDVRYAVSYRDLEEMSPSASS</sequence>
<keyword evidence="2" id="KW-1185">Reference proteome</keyword>
<dbReference type="EMBL" id="JACIDV010000015">
    <property type="protein sequence ID" value="MBB3948106.1"/>
    <property type="molecule type" value="Genomic_DNA"/>
</dbReference>
<comment type="caution">
    <text evidence="1">The sequence shown here is derived from an EMBL/GenBank/DDBJ whole genome shotgun (WGS) entry which is preliminary data.</text>
</comment>
<proteinExistence type="predicted"/>
<reference evidence="1 2" key="1">
    <citation type="submission" date="2020-08" db="EMBL/GenBank/DDBJ databases">
        <title>Genomic Encyclopedia of Type Strains, Phase IV (KMG-IV): sequencing the most valuable type-strain genomes for metagenomic binning, comparative biology and taxonomic classification.</title>
        <authorList>
            <person name="Goeker M."/>
        </authorList>
    </citation>
    <scope>NUCLEOTIDE SEQUENCE [LARGE SCALE GENOMIC DNA]</scope>
    <source>
        <strain evidence="1 2">DSM 26438</strain>
    </source>
</reference>
<evidence type="ECO:0000313" key="1">
    <source>
        <dbReference type="EMBL" id="MBB3948106.1"/>
    </source>
</evidence>